<dbReference type="EMBL" id="JACSQG010000003">
    <property type="protein sequence ID" value="MBD7977166.1"/>
    <property type="molecule type" value="Genomic_DNA"/>
</dbReference>
<sequence length="195" mass="21007">MLPEYLSSRLPVALGICMALALSACASDPVNFHTLVVPAHAQPAVPTPAMDIRVEPVTVPPQVDRTQIVIRQGRSGLQVLETEWWGATLADEIHSALRDQLNPPPAESPTTSGTASLQIDVQRFDSVLGEYALLDVKWRLKAQGKNGEKRCHTVLRTPAGETLETLVNAHQNNLTRLAALIAEASHGRLRSCAGG</sequence>
<dbReference type="InterPro" id="IPR005586">
    <property type="entry name" value="ABC_trans_aux"/>
</dbReference>
<gene>
    <name evidence="3" type="ORF">H9642_08175</name>
</gene>
<feature type="signal peptide" evidence="1">
    <location>
        <begin position="1"/>
        <end position="26"/>
    </location>
</feature>
<dbReference type="RefSeq" id="WP_251836156.1">
    <property type="nucleotide sequence ID" value="NZ_JACSQG010000003.1"/>
</dbReference>
<keyword evidence="4" id="KW-1185">Reference proteome</keyword>
<evidence type="ECO:0000256" key="1">
    <source>
        <dbReference type="SAM" id="SignalP"/>
    </source>
</evidence>
<protein>
    <submittedName>
        <fullName evidence="3">Membrane integrity-associated transporter subunit PqiC</fullName>
    </submittedName>
</protein>
<evidence type="ECO:0000259" key="2">
    <source>
        <dbReference type="Pfam" id="PF03886"/>
    </source>
</evidence>
<dbReference type="Gene3D" id="3.40.50.10610">
    <property type="entry name" value="ABC-type transport auxiliary lipoprotein component"/>
    <property type="match status" value="1"/>
</dbReference>
<organism evidence="3 4">
    <name type="scientific">Serpens gallinarum</name>
    <dbReference type="NCBI Taxonomy" id="2763075"/>
    <lineage>
        <taxon>Bacteria</taxon>
        <taxon>Pseudomonadati</taxon>
        <taxon>Pseudomonadota</taxon>
        <taxon>Gammaproteobacteria</taxon>
        <taxon>Pseudomonadales</taxon>
        <taxon>Pseudomonadaceae</taxon>
        <taxon>Pseudomonas</taxon>
    </lineage>
</organism>
<feature type="chain" id="PRO_5045086206" evidence="1">
    <location>
        <begin position="27"/>
        <end position="195"/>
    </location>
</feature>
<reference evidence="3 4" key="1">
    <citation type="submission" date="2020-08" db="EMBL/GenBank/DDBJ databases">
        <title>A Genomic Blueprint of the Chicken Gut Microbiome.</title>
        <authorList>
            <person name="Gilroy R."/>
            <person name="Ravi A."/>
            <person name="Getino M."/>
            <person name="Pursley I."/>
            <person name="Horton D.L."/>
            <person name="Alikhan N.-F."/>
            <person name="Baker D."/>
            <person name="Gharbi K."/>
            <person name="Hall N."/>
            <person name="Watson M."/>
            <person name="Adriaenssens E.M."/>
            <person name="Foster-Nyarko E."/>
            <person name="Jarju S."/>
            <person name="Secka A."/>
            <person name="Antonio M."/>
            <person name="Oren A."/>
            <person name="Chaudhuri R."/>
            <person name="La Ragione R.M."/>
            <person name="Hildebrand F."/>
            <person name="Pallen M.J."/>
        </authorList>
    </citation>
    <scope>NUCLEOTIDE SEQUENCE [LARGE SCALE GENOMIC DNA]</scope>
    <source>
        <strain evidence="3 4">Sa2CUA2</strain>
    </source>
</reference>
<comment type="caution">
    <text evidence="3">The sequence shown here is derived from an EMBL/GenBank/DDBJ whole genome shotgun (WGS) entry which is preliminary data.</text>
</comment>
<dbReference type="Proteomes" id="UP000611945">
    <property type="component" value="Unassembled WGS sequence"/>
</dbReference>
<evidence type="ECO:0000313" key="4">
    <source>
        <dbReference type="Proteomes" id="UP000611945"/>
    </source>
</evidence>
<feature type="domain" description="ABC-type transport auxiliary lipoprotein component" evidence="2">
    <location>
        <begin position="35"/>
        <end position="182"/>
    </location>
</feature>
<keyword evidence="1" id="KW-0732">Signal</keyword>
<accession>A0ABR8TN18</accession>
<dbReference type="Pfam" id="PF03886">
    <property type="entry name" value="ABC_trans_aux"/>
    <property type="match status" value="1"/>
</dbReference>
<name>A0ABR8TN18_9PSED</name>
<proteinExistence type="predicted"/>
<evidence type="ECO:0000313" key="3">
    <source>
        <dbReference type="EMBL" id="MBD7977166.1"/>
    </source>
</evidence>
<dbReference type="SUPFAM" id="SSF159594">
    <property type="entry name" value="XCC0632-like"/>
    <property type="match status" value="1"/>
</dbReference>